<dbReference type="NCBIfam" id="TIGR00762">
    <property type="entry name" value="DegV"/>
    <property type="match status" value="1"/>
</dbReference>
<dbReference type="PANTHER" id="PTHR33434">
    <property type="entry name" value="DEGV DOMAIN-CONTAINING PROTEIN DR_1986-RELATED"/>
    <property type="match status" value="1"/>
</dbReference>
<dbReference type="Gene3D" id="3.40.50.10170">
    <property type="match status" value="1"/>
</dbReference>
<dbReference type="InterPro" id="IPR003797">
    <property type="entry name" value="DegV"/>
</dbReference>
<dbReference type="Gene3D" id="3.30.1180.10">
    <property type="match status" value="1"/>
</dbReference>
<gene>
    <name evidence="2" type="ORF">D4Z93_12165</name>
</gene>
<dbReference type="AlphaFoldDB" id="A0A386H6T0"/>
<dbReference type="PANTHER" id="PTHR33434:SF2">
    <property type="entry name" value="FATTY ACID-BINDING PROTEIN TM_1468"/>
    <property type="match status" value="1"/>
</dbReference>
<dbReference type="RefSeq" id="WP_119973873.1">
    <property type="nucleotide sequence ID" value="NZ_CP032416.1"/>
</dbReference>
<evidence type="ECO:0000313" key="2">
    <source>
        <dbReference type="EMBL" id="AYD41225.1"/>
    </source>
</evidence>
<keyword evidence="1" id="KW-0446">Lipid-binding</keyword>
<organism evidence="2 3">
    <name type="scientific">Clostridium fermenticellae</name>
    <dbReference type="NCBI Taxonomy" id="2068654"/>
    <lineage>
        <taxon>Bacteria</taxon>
        <taxon>Bacillati</taxon>
        <taxon>Bacillota</taxon>
        <taxon>Clostridia</taxon>
        <taxon>Eubacteriales</taxon>
        <taxon>Clostridiaceae</taxon>
        <taxon>Clostridium</taxon>
    </lineage>
</organism>
<dbReference type="Pfam" id="PF02645">
    <property type="entry name" value="DegV"/>
    <property type="match status" value="1"/>
</dbReference>
<dbReference type="SUPFAM" id="SSF82549">
    <property type="entry name" value="DAK1/DegV-like"/>
    <property type="match status" value="1"/>
</dbReference>
<name>A0A386H6T0_9CLOT</name>
<proteinExistence type="predicted"/>
<protein>
    <submittedName>
        <fullName evidence="2">DegV family protein</fullName>
    </submittedName>
</protein>
<dbReference type="GO" id="GO:0008289">
    <property type="term" value="F:lipid binding"/>
    <property type="evidence" value="ECO:0007669"/>
    <property type="project" value="UniProtKB-KW"/>
</dbReference>
<dbReference type="InterPro" id="IPR043168">
    <property type="entry name" value="DegV_C"/>
</dbReference>
<keyword evidence="3" id="KW-1185">Reference proteome</keyword>
<reference evidence="2 3" key="1">
    <citation type="journal article" date="2019" name="Int. J. Syst. Evol. Microbiol.">
        <title>Clostridium fermenticellae sp. nov., isolated from the mud in a fermentation cellar for the production of the Chinese liquor, baijiu.</title>
        <authorList>
            <person name="Xu P.X."/>
            <person name="Chai L.J."/>
            <person name="Qiu T."/>
            <person name="Zhang X.J."/>
            <person name="Lu Z.M."/>
            <person name="Xiao C."/>
            <person name="Wang S.T."/>
            <person name="Shen C.H."/>
            <person name="Shi J.S."/>
            <person name="Xu Z.H."/>
        </authorList>
    </citation>
    <scope>NUCLEOTIDE SEQUENCE [LARGE SCALE GENOMIC DNA]</scope>
    <source>
        <strain evidence="2 3">JN500901</strain>
    </source>
</reference>
<dbReference type="KEGG" id="cfer:D4Z93_12165"/>
<accession>A0A386H6T0</accession>
<evidence type="ECO:0000313" key="3">
    <source>
        <dbReference type="Proteomes" id="UP000266301"/>
    </source>
</evidence>
<dbReference type="Proteomes" id="UP000266301">
    <property type="component" value="Chromosome"/>
</dbReference>
<dbReference type="OrthoDB" id="9780216at2"/>
<evidence type="ECO:0000256" key="1">
    <source>
        <dbReference type="ARBA" id="ARBA00023121"/>
    </source>
</evidence>
<dbReference type="InterPro" id="IPR050270">
    <property type="entry name" value="DegV_domain_contain"/>
</dbReference>
<dbReference type="EMBL" id="CP032416">
    <property type="protein sequence ID" value="AYD41225.1"/>
    <property type="molecule type" value="Genomic_DNA"/>
</dbReference>
<dbReference type="PROSITE" id="PS51482">
    <property type="entry name" value="DEGV"/>
    <property type="match status" value="1"/>
</dbReference>
<sequence>MEKIKIITDSTSDLPVDILKRYDIEVLPLLVNIDGHNYRDGIDINLPELLEKMEHSKEFPTTAQVNPQRFIECYKEYLDNGYKVLSIHISSNMSGTYQSACIAKEMLKSDDITIIDSLNVTSGLGLLVLKAAKLKEDGFGIKEIESSIIETIPHVRSVLAFDTLENLVKGGRLSRTAGIIGNILDIKLIIEIKDGKLAVMDKVRGSRKAVRYILEYLSKRGSKENEDTILLSVKSKDIVEILREELKLSINDFIECEVGCVVGVHAGPGACGVFFVENY</sequence>